<feature type="compositionally biased region" description="Acidic residues" evidence="1">
    <location>
        <begin position="61"/>
        <end position="71"/>
    </location>
</feature>
<dbReference type="InParanoid" id="A0A2H3D2G9"/>
<dbReference type="Proteomes" id="UP000217790">
    <property type="component" value="Unassembled WGS sequence"/>
</dbReference>
<protein>
    <submittedName>
        <fullName evidence="2">Uncharacterized protein</fullName>
    </submittedName>
</protein>
<feature type="compositionally biased region" description="Acidic residues" evidence="1">
    <location>
        <begin position="173"/>
        <end position="185"/>
    </location>
</feature>
<dbReference type="AlphaFoldDB" id="A0A2H3D2G9"/>
<evidence type="ECO:0000313" key="2">
    <source>
        <dbReference type="EMBL" id="PBK83207.1"/>
    </source>
</evidence>
<feature type="region of interest" description="Disordered" evidence="1">
    <location>
        <begin position="46"/>
        <end position="71"/>
    </location>
</feature>
<evidence type="ECO:0000313" key="3">
    <source>
        <dbReference type="Proteomes" id="UP000217790"/>
    </source>
</evidence>
<reference evidence="3" key="1">
    <citation type="journal article" date="2017" name="Nat. Ecol. Evol.">
        <title>Genome expansion and lineage-specific genetic innovations in the forest pathogenic fungi Armillaria.</title>
        <authorList>
            <person name="Sipos G."/>
            <person name="Prasanna A.N."/>
            <person name="Walter M.C."/>
            <person name="O'Connor E."/>
            <person name="Balint B."/>
            <person name="Krizsan K."/>
            <person name="Kiss B."/>
            <person name="Hess J."/>
            <person name="Varga T."/>
            <person name="Slot J."/>
            <person name="Riley R."/>
            <person name="Boka B."/>
            <person name="Rigling D."/>
            <person name="Barry K."/>
            <person name="Lee J."/>
            <person name="Mihaltcheva S."/>
            <person name="LaButti K."/>
            <person name="Lipzen A."/>
            <person name="Waldron R."/>
            <person name="Moloney N.M."/>
            <person name="Sperisen C."/>
            <person name="Kredics L."/>
            <person name="Vagvoelgyi C."/>
            <person name="Patrignani A."/>
            <person name="Fitzpatrick D."/>
            <person name="Nagy I."/>
            <person name="Doyle S."/>
            <person name="Anderson J.B."/>
            <person name="Grigoriev I.V."/>
            <person name="Gueldener U."/>
            <person name="Muensterkoetter M."/>
            <person name="Nagy L.G."/>
        </authorList>
    </citation>
    <scope>NUCLEOTIDE SEQUENCE [LARGE SCALE GENOMIC DNA]</scope>
    <source>
        <strain evidence="3">Ar21-2</strain>
    </source>
</reference>
<evidence type="ECO:0000256" key="1">
    <source>
        <dbReference type="SAM" id="MobiDB-lite"/>
    </source>
</evidence>
<feature type="compositionally biased region" description="Basic and acidic residues" evidence="1">
    <location>
        <begin position="156"/>
        <end position="172"/>
    </location>
</feature>
<feature type="compositionally biased region" description="Low complexity" evidence="1">
    <location>
        <begin position="13"/>
        <end position="23"/>
    </location>
</feature>
<feature type="region of interest" description="Disordered" evidence="1">
    <location>
        <begin position="124"/>
        <end position="227"/>
    </location>
</feature>
<feature type="compositionally biased region" description="Basic residues" evidence="1">
    <location>
        <begin position="218"/>
        <end position="227"/>
    </location>
</feature>
<accession>A0A2H3D2G9</accession>
<dbReference type="EMBL" id="KZ293708">
    <property type="protein sequence ID" value="PBK83207.1"/>
    <property type="molecule type" value="Genomic_DNA"/>
</dbReference>
<feature type="region of interest" description="Disordered" evidence="1">
    <location>
        <begin position="1"/>
        <end position="32"/>
    </location>
</feature>
<sequence>MGHCHNVHKESAARACAAKADQANGPNNDASDIECTSWTGGVLHVPSDSEDDFVWPQNASEDPDWDDKDWGDDEELQELQGEELIESLQLQYEREEYMRRKKKTLYESLLLSKPSRQEWKGAEKNIGHTMGIPRDHKGIEARLPETRRKLIGYSEKGYDSDKSDTEPEHEIMAPEDNEGWIDDEHDTNSTPTMSAAPKPSPAQPSITSFLCIRPPPPLKRRKLDVPA</sequence>
<gene>
    <name evidence="2" type="ORF">ARMGADRAFT_1089550</name>
</gene>
<feature type="compositionally biased region" description="Basic and acidic residues" evidence="1">
    <location>
        <begin position="133"/>
        <end position="148"/>
    </location>
</feature>
<keyword evidence="3" id="KW-1185">Reference proteome</keyword>
<organism evidence="2 3">
    <name type="scientific">Armillaria gallica</name>
    <name type="common">Bulbous honey fungus</name>
    <name type="synonym">Armillaria bulbosa</name>
    <dbReference type="NCBI Taxonomy" id="47427"/>
    <lineage>
        <taxon>Eukaryota</taxon>
        <taxon>Fungi</taxon>
        <taxon>Dikarya</taxon>
        <taxon>Basidiomycota</taxon>
        <taxon>Agaricomycotina</taxon>
        <taxon>Agaricomycetes</taxon>
        <taxon>Agaricomycetidae</taxon>
        <taxon>Agaricales</taxon>
        <taxon>Marasmiineae</taxon>
        <taxon>Physalacriaceae</taxon>
        <taxon>Armillaria</taxon>
    </lineage>
</organism>
<name>A0A2H3D2G9_ARMGA</name>
<proteinExistence type="predicted"/>